<evidence type="ECO:0000313" key="5">
    <source>
        <dbReference type="Proteomes" id="UP001187531"/>
    </source>
</evidence>
<gene>
    <name evidence="4" type="ORF">QYM36_016290</name>
</gene>
<dbReference type="PIRSF" id="PIRSF011844">
    <property type="entry name" value="Suppressor_of_fused_protein"/>
    <property type="match status" value="1"/>
</dbReference>
<dbReference type="GO" id="GO:0005634">
    <property type="term" value="C:nucleus"/>
    <property type="evidence" value="ECO:0007669"/>
    <property type="project" value="TreeGrafter"/>
</dbReference>
<evidence type="ECO:0008006" key="6">
    <source>
        <dbReference type="Google" id="ProtNLM"/>
    </source>
</evidence>
<dbReference type="PANTHER" id="PTHR10928">
    <property type="entry name" value="SUPPRESSOR OF FUSED"/>
    <property type="match status" value="1"/>
</dbReference>
<dbReference type="AlphaFoldDB" id="A0AA88HIY3"/>
<dbReference type="PANTHER" id="PTHR10928:SF2">
    <property type="entry name" value="SUPPRESSOR OF FUSED HOMOLOG"/>
    <property type="match status" value="1"/>
</dbReference>
<organism evidence="4 5">
    <name type="scientific">Artemia franciscana</name>
    <name type="common">Brine shrimp</name>
    <name type="synonym">Artemia sanfranciscana</name>
    <dbReference type="NCBI Taxonomy" id="6661"/>
    <lineage>
        <taxon>Eukaryota</taxon>
        <taxon>Metazoa</taxon>
        <taxon>Ecdysozoa</taxon>
        <taxon>Arthropoda</taxon>
        <taxon>Crustacea</taxon>
        <taxon>Branchiopoda</taxon>
        <taxon>Anostraca</taxon>
        <taxon>Artemiidae</taxon>
        <taxon>Artemia</taxon>
    </lineage>
</organism>
<proteinExistence type="predicted"/>
<evidence type="ECO:0000313" key="4">
    <source>
        <dbReference type="EMBL" id="KAK2706202.1"/>
    </source>
</evidence>
<feature type="domain" description="Suppressor of fused C-terminal" evidence="3">
    <location>
        <begin position="234"/>
        <end position="466"/>
    </location>
</feature>
<dbReference type="InterPro" id="IPR024314">
    <property type="entry name" value="SUFU_C"/>
</dbReference>
<feature type="domain" description="Suppressor of fused-like" evidence="2">
    <location>
        <begin position="42"/>
        <end position="220"/>
    </location>
</feature>
<dbReference type="InterPro" id="IPR007768">
    <property type="entry name" value="Suppressor_of_fused"/>
</dbReference>
<keyword evidence="5" id="KW-1185">Reference proteome</keyword>
<dbReference type="GO" id="GO:0005737">
    <property type="term" value="C:cytoplasm"/>
    <property type="evidence" value="ECO:0007669"/>
    <property type="project" value="TreeGrafter"/>
</dbReference>
<sequence length="474" mass="52668">AAMERPMIPLGLEALYKTCSNLYSSQQNPLQVTAVVKFWLGGPDPLDYVSMYENQGKIEDGIPPHWHYISFGLSDLHGDGRVHRFSGPGFPSGFGFELSFRLKKKPEEKSPPTWPASLMQALARYVFTTDNVLQPGDHVTWHCPLDGSTDGEIRHLLMIMDNQFRVIESPFGSVRMVQIVGITQDELKAAQKWNGLGVANLLRQTNGCGGPLLVTDINRRKSIFQLNQESRLMVEAGVEREGSDLAGVSARLHWMEYTAFVSTSASRSHWRIQEEDSGDNLSDSNSESDESNGGECISADCSPVPKTRMSVEDSHQIRHALQKGLDKEQDTNWSMKSDRSVGNCSTSLDKPLLPSRYLSGVSITMNAEAGGLLPCAVRGRLRHGRHFTFQSANTEISNAVTFVTPSVIGSMVTREKPYAAAGGWLQILVDEELLEVMEAEFRILSIDSIELPKTFVWAERKLAITIVPDEKWLL</sequence>
<dbReference type="Proteomes" id="UP001187531">
    <property type="component" value="Unassembled WGS sequence"/>
</dbReference>
<feature type="non-terminal residue" evidence="4">
    <location>
        <position position="1"/>
    </location>
</feature>
<dbReference type="Pfam" id="PF05076">
    <property type="entry name" value="SUFU"/>
    <property type="match status" value="1"/>
</dbReference>
<dbReference type="Pfam" id="PF12470">
    <property type="entry name" value="SUFU_C"/>
    <property type="match status" value="1"/>
</dbReference>
<name>A0AA88HIY3_ARTSF</name>
<dbReference type="InterPro" id="IPR016591">
    <property type="entry name" value="Suppressor_of_fused_euk"/>
</dbReference>
<dbReference type="SUPFAM" id="SSF103359">
    <property type="entry name" value="Suppressor of Fused, N-terminal domain"/>
    <property type="match status" value="1"/>
</dbReference>
<dbReference type="InterPro" id="IPR020941">
    <property type="entry name" value="SUFU-like_domain"/>
</dbReference>
<comment type="caution">
    <text evidence="4">The sequence shown here is derived from an EMBL/GenBank/DDBJ whole genome shotgun (WGS) entry which is preliminary data.</text>
</comment>
<reference evidence="4" key="1">
    <citation type="submission" date="2023-07" db="EMBL/GenBank/DDBJ databases">
        <title>Chromosome-level genome assembly of Artemia franciscana.</title>
        <authorList>
            <person name="Jo E."/>
        </authorList>
    </citation>
    <scope>NUCLEOTIDE SEQUENCE</scope>
    <source>
        <tissue evidence="4">Whole body</tissue>
    </source>
</reference>
<feature type="region of interest" description="Disordered" evidence="1">
    <location>
        <begin position="268"/>
        <end position="315"/>
    </location>
</feature>
<evidence type="ECO:0000256" key="1">
    <source>
        <dbReference type="SAM" id="MobiDB-lite"/>
    </source>
</evidence>
<dbReference type="InterPro" id="IPR037181">
    <property type="entry name" value="SUFU_N"/>
</dbReference>
<dbReference type="EMBL" id="JAVRJZ010000020">
    <property type="protein sequence ID" value="KAK2706202.1"/>
    <property type="molecule type" value="Genomic_DNA"/>
</dbReference>
<evidence type="ECO:0000259" key="3">
    <source>
        <dbReference type="Pfam" id="PF12470"/>
    </source>
</evidence>
<accession>A0AA88HIY3</accession>
<evidence type="ECO:0000259" key="2">
    <source>
        <dbReference type="Pfam" id="PF05076"/>
    </source>
</evidence>
<dbReference type="InterPro" id="IPR038489">
    <property type="entry name" value="SUFU_C_sf"/>
</dbReference>
<dbReference type="Gene3D" id="3.30.1360.230">
    <property type="entry name" value="Sufu, C-terminal domain"/>
    <property type="match status" value="1"/>
</dbReference>
<protein>
    <recommendedName>
        <fullName evidence="6">Suppressor of fused homolog</fullName>
    </recommendedName>
</protein>